<dbReference type="OrthoDB" id="278793at2"/>
<dbReference type="KEGG" id="mri:Mal4_56640"/>
<protein>
    <submittedName>
        <fullName evidence="2">Transposase IS200 like protein</fullName>
    </submittedName>
</protein>
<evidence type="ECO:0000259" key="1">
    <source>
        <dbReference type="SMART" id="SM01321"/>
    </source>
</evidence>
<dbReference type="PANTHER" id="PTHR36966:SF1">
    <property type="entry name" value="REP-ASSOCIATED TYROSINE TRANSPOSASE"/>
    <property type="match status" value="1"/>
</dbReference>
<sequence>MSDRRRVIDDRLYCHFITFSCDRRRRLLDLDCPKRILMGQLNDQLERQKARCVGFVIMPDHVHAVVWFPEAGQLSRFVHGWKRLSSYAIRQWYRQQKARYFHTTEPGTRVWTPKYYAFQIDSSDKLEEKLTYMHMNPVRAGLVERAVDWPWSSARWYETRRSVGVPIDWVH</sequence>
<gene>
    <name evidence="2" type="ORF">Mal4_56640</name>
</gene>
<dbReference type="GO" id="GO:0006313">
    <property type="term" value="P:DNA transposition"/>
    <property type="evidence" value="ECO:0007669"/>
    <property type="project" value="InterPro"/>
</dbReference>
<dbReference type="GO" id="GO:0043565">
    <property type="term" value="F:sequence-specific DNA binding"/>
    <property type="evidence" value="ECO:0007669"/>
    <property type="project" value="TreeGrafter"/>
</dbReference>
<dbReference type="AlphaFoldDB" id="A0A517ZFN1"/>
<accession>A0A517ZFN1</accession>
<evidence type="ECO:0000313" key="3">
    <source>
        <dbReference type="Proteomes" id="UP000320496"/>
    </source>
</evidence>
<dbReference type="Gene3D" id="3.30.70.1290">
    <property type="entry name" value="Transposase IS200-like"/>
    <property type="match status" value="1"/>
</dbReference>
<dbReference type="NCBIfam" id="NF047646">
    <property type="entry name" value="REP_Tyr_transpos"/>
    <property type="match status" value="1"/>
</dbReference>
<dbReference type="InterPro" id="IPR036515">
    <property type="entry name" value="Transposase_17_sf"/>
</dbReference>
<dbReference type="EMBL" id="CP036275">
    <property type="protein sequence ID" value="QDU41298.1"/>
    <property type="molecule type" value="Genomic_DNA"/>
</dbReference>
<dbReference type="PANTHER" id="PTHR36966">
    <property type="entry name" value="REP-ASSOCIATED TYROSINE TRANSPOSASE"/>
    <property type="match status" value="1"/>
</dbReference>
<evidence type="ECO:0000313" key="2">
    <source>
        <dbReference type="EMBL" id="QDU41298.1"/>
    </source>
</evidence>
<keyword evidence="3" id="KW-1185">Reference proteome</keyword>
<dbReference type="SUPFAM" id="SSF143422">
    <property type="entry name" value="Transposase IS200-like"/>
    <property type="match status" value="1"/>
</dbReference>
<dbReference type="RefSeq" id="WP_145372557.1">
    <property type="nucleotide sequence ID" value="NZ_CP036275.1"/>
</dbReference>
<dbReference type="Pfam" id="PF01797">
    <property type="entry name" value="Y1_Tnp"/>
    <property type="match status" value="1"/>
</dbReference>
<dbReference type="GO" id="GO:0004803">
    <property type="term" value="F:transposase activity"/>
    <property type="evidence" value="ECO:0007669"/>
    <property type="project" value="InterPro"/>
</dbReference>
<dbReference type="SMART" id="SM01321">
    <property type="entry name" value="Y1_Tnp"/>
    <property type="match status" value="1"/>
</dbReference>
<feature type="domain" description="Transposase IS200-like" evidence="1">
    <location>
        <begin position="10"/>
        <end position="136"/>
    </location>
</feature>
<reference evidence="2 3" key="1">
    <citation type="submission" date="2019-02" db="EMBL/GenBank/DDBJ databases">
        <title>Deep-cultivation of Planctomycetes and their phenomic and genomic characterization uncovers novel biology.</title>
        <authorList>
            <person name="Wiegand S."/>
            <person name="Jogler M."/>
            <person name="Boedeker C."/>
            <person name="Pinto D."/>
            <person name="Vollmers J."/>
            <person name="Rivas-Marin E."/>
            <person name="Kohn T."/>
            <person name="Peeters S.H."/>
            <person name="Heuer A."/>
            <person name="Rast P."/>
            <person name="Oberbeckmann S."/>
            <person name="Bunk B."/>
            <person name="Jeske O."/>
            <person name="Meyerdierks A."/>
            <person name="Storesund J.E."/>
            <person name="Kallscheuer N."/>
            <person name="Luecker S."/>
            <person name="Lage O.M."/>
            <person name="Pohl T."/>
            <person name="Merkel B.J."/>
            <person name="Hornburger P."/>
            <person name="Mueller R.-W."/>
            <person name="Bruemmer F."/>
            <person name="Labrenz M."/>
            <person name="Spormann A.M."/>
            <person name="Op den Camp H."/>
            <person name="Overmann J."/>
            <person name="Amann R."/>
            <person name="Jetten M.S.M."/>
            <person name="Mascher T."/>
            <person name="Medema M.H."/>
            <person name="Devos D.P."/>
            <person name="Kaster A.-K."/>
            <person name="Ovreas L."/>
            <person name="Rohde M."/>
            <person name="Galperin M.Y."/>
            <person name="Jogler C."/>
        </authorList>
    </citation>
    <scope>NUCLEOTIDE SEQUENCE [LARGE SCALE GENOMIC DNA]</scope>
    <source>
        <strain evidence="2 3">Mal4</strain>
    </source>
</reference>
<dbReference type="InterPro" id="IPR052715">
    <property type="entry name" value="RAYT_transposase"/>
</dbReference>
<dbReference type="InterPro" id="IPR002686">
    <property type="entry name" value="Transposase_17"/>
</dbReference>
<organism evidence="2 3">
    <name type="scientific">Maioricimonas rarisocia</name>
    <dbReference type="NCBI Taxonomy" id="2528026"/>
    <lineage>
        <taxon>Bacteria</taxon>
        <taxon>Pseudomonadati</taxon>
        <taxon>Planctomycetota</taxon>
        <taxon>Planctomycetia</taxon>
        <taxon>Planctomycetales</taxon>
        <taxon>Planctomycetaceae</taxon>
        <taxon>Maioricimonas</taxon>
    </lineage>
</organism>
<name>A0A517ZFN1_9PLAN</name>
<proteinExistence type="predicted"/>
<dbReference type="Proteomes" id="UP000320496">
    <property type="component" value="Chromosome"/>
</dbReference>